<dbReference type="Proteomes" id="UP001196338">
    <property type="component" value="Unassembled WGS sequence"/>
</dbReference>
<accession>A0AAW4KMH2</accession>
<organism evidence="1 2">
    <name type="scientific">Vibrio cholerae</name>
    <dbReference type="NCBI Taxonomy" id="666"/>
    <lineage>
        <taxon>Bacteria</taxon>
        <taxon>Pseudomonadati</taxon>
        <taxon>Pseudomonadota</taxon>
        <taxon>Gammaproteobacteria</taxon>
        <taxon>Vibrionales</taxon>
        <taxon>Vibrionaceae</taxon>
        <taxon>Vibrio</taxon>
    </lineage>
</organism>
<reference evidence="1" key="2">
    <citation type="submission" date="2023-08" db="EMBL/GenBank/DDBJ databases">
        <title>Vibrio cholerae Outbreaks in Tanzania Exemplify Founder Flush: Simultaneous Increases in Population Size and Genetic Diversity.</title>
        <authorList>
            <person name="Debes A.K."/>
            <person name="Mohammed A."/>
            <person name="Maseke I."/>
            <person name="Almeida M."/>
            <person name="Li S."/>
            <person name="Matimba H."/>
            <person name="Joachim A."/>
            <person name="Mizinduko M."/>
            <person name="Nyanga S."/>
            <person name="Kelly M."/>
            <person name="Kachwamba Y."/>
            <person name="Schaffer A.M."/>
            <person name="Nyanga A.S."/>
            <person name="Mghamba J."/>
            <person name="Mosha F.S."/>
            <person name="Sack D.A."/>
            <person name="Stine O.C."/>
        </authorList>
    </citation>
    <scope>NUCLEOTIDE SEQUENCE</scope>
    <source>
        <strain evidence="1">TDS0091212</strain>
    </source>
</reference>
<reference evidence="1" key="1">
    <citation type="submission" date="2021-05" db="EMBL/GenBank/DDBJ databases">
        <authorList>
            <person name="Stine C."/>
        </authorList>
    </citation>
    <scope>NUCLEOTIDE SEQUENCE</scope>
    <source>
        <strain evidence="1">TDS0091212</strain>
    </source>
</reference>
<gene>
    <name evidence="1" type="ORF">KIN13_05020</name>
</gene>
<feature type="non-terminal residue" evidence="1">
    <location>
        <position position="24"/>
    </location>
</feature>
<proteinExistence type="predicted"/>
<sequence length="24" mass="2734">MKRVGLIGWRGMVGSVLMQLMLEE</sequence>
<evidence type="ECO:0008006" key="3">
    <source>
        <dbReference type="Google" id="ProtNLM"/>
    </source>
</evidence>
<dbReference type="EMBL" id="JAHBND010000140">
    <property type="protein sequence ID" value="MBS7672814.1"/>
    <property type="molecule type" value="Genomic_DNA"/>
</dbReference>
<comment type="caution">
    <text evidence="1">The sequence shown here is derived from an EMBL/GenBank/DDBJ whole genome shotgun (WGS) entry which is preliminary data.</text>
</comment>
<dbReference type="Gene3D" id="3.40.50.720">
    <property type="entry name" value="NAD(P)-binding Rossmann-like Domain"/>
    <property type="match status" value="1"/>
</dbReference>
<dbReference type="SUPFAM" id="SSF51735">
    <property type="entry name" value="NAD(P)-binding Rossmann-fold domains"/>
    <property type="match status" value="1"/>
</dbReference>
<evidence type="ECO:0000313" key="1">
    <source>
        <dbReference type="EMBL" id="MBS7672814.1"/>
    </source>
</evidence>
<dbReference type="InterPro" id="IPR036291">
    <property type="entry name" value="NAD(P)-bd_dom_sf"/>
</dbReference>
<evidence type="ECO:0000313" key="2">
    <source>
        <dbReference type="Proteomes" id="UP001196338"/>
    </source>
</evidence>
<name>A0AAW4KMH2_VIBCL</name>
<dbReference type="AlphaFoldDB" id="A0AAW4KMH2"/>
<protein>
    <recommendedName>
        <fullName evidence="3">Aspartate-semialdehyde dehydrogenase</fullName>
    </recommendedName>
</protein>